<dbReference type="Proteomes" id="UP001203423">
    <property type="component" value="Unassembled WGS sequence"/>
</dbReference>
<dbReference type="Gene3D" id="3.40.50.720">
    <property type="entry name" value="NAD(P)-binding Rossmann-like Domain"/>
    <property type="match status" value="1"/>
</dbReference>
<evidence type="ECO:0000313" key="10">
    <source>
        <dbReference type="Proteomes" id="UP001203423"/>
    </source>
</evidence>
<dbReference type="InterPro" id="IPR036188">
    <property type="entry name" value="FAD/NAD-bd_sf"/>
</dbReference>
<dbReference type="SMART" id="SM00839">
    <property type="entry name" value="ELFV_dehydrog"/>
    <property type="match status" value="1"/>
</dbReference>
<dbReference type="InterPro" id="IPR029063">
    <property type="entry name" value="SAM-dependent_MTases_sf"/>
</dbReference>
<dbReference type="Gene3D" id="1.10.1200.270">
    <property type="entry name" value="Methyltransferase, alpha-helical capping domain"/>
    <property type="match status" value="1"/>
</dbReference>
<dbReference type="Gene3D" id="3.30.9.10">
    <property type="entry name" value="D-Amino Acid Oxidase, subunit A, domain 2"/>
    <property type="match status" value="1"/>
</dbReference>
<dbReference type="PANTHER" id="PTHR10961:SF7">
    <property type="entry name" value="FAD DEPENDENT OXIDOREDUCTASE DOMAIN-CONTAINING PROTEIN"/>
    <property type="match status" value="1"/>
</dbReference>
<comment type="cofactor">
    <cofactor evidence="1">
        <name>FAD</name>
        <dbReference type="ChEBI" id="CHEBI:57692"/>
    </cofactor>
</comment>
<keyword evidence="4" id="KW-0479">Metal-binding</keyword>
<comment type="similarity">
    <text evidence="2">Belongs to the Glu/Leu/Phe/Val dehydrogenases family.</text>
</comment>
<dbReference type="SUPFAM" id="SSF53335">
    <property type="entry name" value="S-adenosyl-L-methionine-dependent methyltransferases"/>
    <property type="match status" value="1"/>
</dbReference>
<dbReference type="InterPro" id="IPR046346">
    <property type="entry name" value="Aminoacid_DH-like_N_sf"/>
</dbReference>
<evidence type="ECO:0000256" key="3">
    <source>
        <dbReference type="ARBA" id="ARBA00022630"/>
    </source>
</evidence>
<dbReference type="SUPFAM" id="SSF51905">
    <property type="entry name" value="FAD/NAD(P)-binding domain"/>
    <property type="match status" value="1"/>
</dbReference>
<keyword evidence="10" id="KW-1185">Reference proteome</keyword>
<dbReference type="SUPFAM" id="SSF51735">
    <property type="entry name" value="NAD(P)-binding Rossmann-fold domains"/>
    <property type="match status" value="1"/>
</dbReference>
<protein>
    <submittedName>
        <fullName evidence="9">FAD-dependent oxidoreductase</fullName>
    </submittedName>
</protein>
<comment type="caution">
    <text evidence="9">The sequence shown here is derived from an EMBL/GenBank/DDBJ whole genome shotgun (WGS) entry which is preliminary data.</text>
</comment>
<dbReference type="InterPro" id="IPR036291">
    <property type="entry name" value="NAD(P)-bd_dom_sf"/>
</dbReference>
<evidence type="ECO:0000256" key="2">
    <source>
        <dbReference type="ARBA" id="ARBA00006382"/>
    </source>
</evidence>
<keyword evidence="7" id="KW-0560">Oxidoreductase</keyword>
<organism evidence="9 10">
    <name type="scientific">Shewanella surugensis</name>
    <dbReference type="NCBI Taxonomy" id="212020"/>
    <lineage>
        <taxon>Bacteria</taxon>
        <taxon>Pseudomonadati</taxon>
        <taxon>Pseudomonadota</taxon>
        <taxon>Gammaproteobacteria</taxon>
        <taxon>Alteromonadales</taxon>
        <taxon>Shewanellaceae</taxon>
        <taxon>Shewanella</taxon>
    </lineage>
</organism>
<evidence type="ECO:0000256" key="7">
    <source>
        <dbReference type="ARBA" id="ARBA00023002"/>
    </source>
</evidence>
<dbReference type="InterPro" id="IPR042086">
    <property type="entry name" value="MeTrfase_capping"/>
</dbReference>
<dbReference type="EMBL" id="JAKIKS010000138">
    <property type="protein sequence ID" value="MCL1127236.1"/>
    <property type="molecule type" value="Genomic_DNA"/>
</dbReference>
<dbReference type="InterPro" id="IPR006076">
    <property type="entry name" value="FAD-dep_OxRdtase"/>
</dbReference>
<dbReference type="InterPro" id="IPR045170">
    <property type="entry name" value="MTOX"/>
</dbReference>
<dbReference type="RefSeq" id="WP_248942631.1">
    <property type="nucleotide sequence ID" value="NZ_JAKIKS010000138.1"/>
</dbReference>
<keyword evidence="3" id="KW-0285">Flavoprotein</keyword>
<sequence>MFNPMTRCFIANDIHPFDIGITHYKLPDLGVSIYIGTELNNTIGYWKSALPSNGGMRLMHYETEELAEQDCYELTLQMCNKHHLYQTGFSGGKIVINTKNIEKLDKRKLLLALAQIINSYEGRLFTGCDVNININDMAYFNRLCPNALLGFTENINTNLATAYSILGAIKSALSKIKKNTHDISCIVHGCGNVGAPLANLLISKGMNLIINDSIPGKIARNVNNPHREILTDEWQTMPCDIFIPCTPGKEISVELARKLRCSVIVGATNIPFAEPEAKNIIDSKGILYIASFISSAGAVISDSIEHYSPSQCKKINQYAIFNFIQQLAFDKTSEYINRNQAINDRFIKKNNPDPQHLANSFKIWKQNKSKYVDYTIIGAGIAGTSAAYYLSKHLDSNQKIILLDQGGIANKLGSSAGSSRMYREMYSDPFYSKLMKESLVLWRDIEKTTNVKLITQHGLLFFGSKDTGETVEGSILGAEKTMKQLGIEFIKYDTHNAIEAQYPYLRLQPTDIAVYSPADGMIAATKSCQVLANLARQKGTNIIEGINVCDIENNNDLTSTISLSNGDILTTKKLIITTGAWTKDNIEKWFGISLALEIHSVTFGYYQVPKDEPNFPQWFCFRNHTQTNIFPECKGLYYGFPAEKSKDDTNNNSAVRVGIDFTPKNKCYRPEKMADFQYTPDSQIVQDINAFVANHFPQLEENLSMQCSPYSITADQDFVLGKLPGFNHVFLFCGGNGRAFKFGPKIGKLLADLAQDNPIDCDISRFSPTRLLAQSHTKQNLSMAHVPWGTSGSGIYTLATQGCFDVINKAQSVAIEATSNIIQRLKSATDNKKTAQLVIALCDYGSADSGISLYFWKKIIHIFLNDFVEAEIELTYEDQAYNDWKSVFYYTQGIINPPERFGNEVFLDEKTKEKVFIKASGTSFYCQCLPSNTLHFGFSSTAMHWLSKKPAPLPGHILHHTQLTTHTSTSDAFANQAAQDWEKILVMRAKELCSGGQLVIANFCISPEGWCLGNTPSVPNKIYDVMSQIWLGMCNEKLISKDELNNMSFMNYFRTPTEMLAPFFNKQSLCYQNELRYISHQIIITKCPYYQAWLESDKTHPIAHAKSFIPTLRTWSNSTFESALNETIRSKEERSQIVDVFYSRYEAIVASAPDDHAMDYVHCVLHLEKV</sequence>
<evidence type="ECO:0000256" key="6">
    <source>
        <dbReference type="ARBA" id="ARBA00022842"/>
    </source>
</evidence>
<dbReference type="Pfam" id="PF00208">
    <property type="entry name" value="ELFV_dehydrog"/>
    <property type="match status" value="1"/>
</dbReference>
<gene>
    <name evidence="9" type="ORF">L2764_22830</name>
</gene>
<dbReference type="PANTHER" id="PTHR10961">
    <property type="entry name" value="PEROXISOMAL SARCOSINE OXIDASE"/>
    <property type="match status" value="1"/>
</dbReference>
<keyword evidence="6" id="KW-0460">Magnesium</keyword>
<name>A0ABT0LJD6_9GAMM</name>
<dbReference type="Gene3D" id="3.40.50.150">
    <property type="entry name" value="Vaccinia Virus protein VP39"/>
    <property type="match status" value="1"/>
</dbReference>
<evidence type="ECO:0000259" key="8">
    <source>
        <dbReference type="SMART" id="SM00839"/>
    </source>
</evidence>
<accession>A0ABT0LJD6</accession>
<dbReference type="Pfam" id="PF01266">
    <property type="entry name" value="DAO"/>
    <property type="match status" value="1"/>
</dbReference>
<evidence type="ECO:0000256" key="1">
    <source>
        <dbReference type="ARBA" id="ARBA00001974"/>
    </source>
</evidence>
<dbReference type="Gene3D" id="3.40.50.10860">
    <property type="entry name" value="Leucine Dehydrogenase, chain A, domain 1"/>
    <property type="match status" value="1"/>
</dbReference>
<evidence type="ECO:0000313" key="9">
    <source>
        <dbReference type="EMBL" id="MCL1127236.1"/>
    </source>
</evidence>
<keyword evidence="5" id="KW-0274">FAD</keyword>
<dbReference type="Gene3D" id="3.50.50.60">
    <property type="entry name" value="FAD/NAD(P)-binding domain"/>
    <property type="match status" value="1"/>
</dbReference>
<dbReference type="SUPFAM" id="SSF53223">
    <property type="entry name" value="Aminoacid dehydrogenase-like, N-terminal domain"/>
    <property type="match status" value="1"/>
</dbReference>
<dbReference type="InterPro" id="IPR005299">
    <property type="entry name" value="MeTrfase_7"/>
</dbReference>
<feature type="domain" description="Glutamate/phenylalanine/leucine/valine/L-tryptophan dehydrogenase C-terminal" evidence="8">
    <location>
        <begin position="157"/>
        <end position="486"/>
    </location>
</feature>
<dbReference type="InterPro" id="IPR006096">
    <property type="entry name" value="Glu/Leu/Phe/Val/Trp_DH_C"/>
</dbReference>
<proteinExistence type="inferred from homology"/>
<evidence type="ECO:0000256" key="5">
    <source>
        <dbReference type="ARBA" id="ARBA00022827"/>
    </source>
</evidence>
<evidence type="ECO:0000256" key="4">
    <source>
        <dbReference type="ARBA" id="ARBA00022723"/>
    </source>
</evidence>
<reference evidence="9 10" key="1">
    <citation type="submission" date="2022-01" db="EMBL/GenBank/DDBJ databases">
        <title>Whole genome-based taxonomy of the Shewanellaceae.</title>
        <authorList>
            <person name="Martin-Rodriguez A.J."/>
        </authorList>
    </citation>
    <scope>NUCLEOTIDE SEQUENCE [LARGE SCALE GENOMIC DNA]</scope>
    <source>
        <strain evidence="9 10">DSM 17177</strain>
    </source>
</reference>
<dbReference type="Pfam" id="PF03492">
    <property type="entry name" value="Methyltransf_7"/>
    <property type="match status" value="1"/>
</dbReference>